<dbReference type="AlphaFoldDB" id="A0A1H2Y6H2"/>
<dbReference type="GO" id="GO:0008909">
    <property type="term" value="F:isochorismate synthase activity"/>
    <property type="evidence" value="ECO:0007669"/>
    <property type="project" value="UniProtKB-EC"/>
</dbReference>
<organism evidence="7 8">
    <name type="scientific">Amycolatopsis xylanica</name>
    <dbReference type="NCBI Taxonomy" id="589385"/>
    <lineage>
        <taxon>Bacteria</taxon>
        <taxon>Bacillati</taxon>
        <taxon>Actinomycetota</taxon>
        <taxon>Actinomycetes</taxon>
        <taxon>Pseudonocardiales</taxon>
        <taxon>Pseudonocardiaceae</taxon>
        <taxon>Amycolatopsis</taxon>
    </lineage>
</organism>
<comment type="similarity">
    <text evidence="2">Belongs to the isochorismate synthase family.</text>
</comment>
<proteinExistence type="inferred from homology"/>
<dbReference type="Pfam" id="PF00425">
    <property type="entry name" value="Chorismate_bind"/>
    <property type="match status" value="1"/>
</dbReference>
<gene>
    <name evidence="7" type="ORF">SAMN05421504_10234</name>
</gene>
<dbReference type="STRING" id="589385.SAMN05421504_10234"/>
<dbReference type="InterPro" id="IPR005801">
    <property type="entry name" value="ADC_synthase"/>
</dbReference>
<evidence type="ECO:0000256" key="5">
    <source>
        <dbReference type="ARBA" id="ARBA00041564"/>
    </source>
</evidence>
<dbReference type="NCBIfam" id="TIGR00543">
    <property type="entry name" value="isochor_syn"/>
    <property type="match status" value="1"/>
</dbReference>
<accession>A0A1H2Y6H2</accession>
<dbReference type="OrthoDB" id="9806579at2"/>
<keyword evidence="4" id="KW-0413">Isomerase</keyword>
<evidence type="ECO:0000313" key="7">
    <source>
        <dbReference type="EMBL" id="SDX00813.1"/>
    </source>
</evidence>
<comment type="catalytic activity">
    <reaction evidence="1">
        <text>chorismate = isochorismate</text>
        <dbReference type="Rhea" id="RHEA:18985"/>
        <dbReference type="ChEBI" id="CHEBI:29748"/>
        <dbReference type="ChEBI" id="CHEBI:29780"/>
        <dbReference type="EC" id="5.4.4.2"/>
    </reaction>
</comment>
<protein>
    <recommendedName>
        <fullName evidence="3">isochorismate synthase</fullName>
        <ecNumber evidence="3">5.4.4.2</ecNumber>
    </recommendedName>
    <alternativeName>
        <fullName evidence="5">Isochorismate mutase</fullName>
    </alternativeName>
</protein>
<feature type="domain" description="Chorismate-utilising enzyme C-terminal" evidence="6">
    <location>
        <begin position="134"/>
        <end position="389"/>
    </location>
</feature>
<name>A0A1H2Y6H2_9PSEU</name>
<dbReference type="GO" id="GO:0009697">
    <property type="term" value="P:salicylic acid biosynthetic process"/>
    <property type="evidence" value="ECO:0007669"/>
    <property type="project" value="TreeGrafter"/>
</dbReference>
<dbReference type="Gene3D" id="3.60.120.10">
    <property type="entry name" value="Anthranilate synthase"/>
    <property type="match status" value="1"/>
</dbReference>
<dbReference type="InterPro" id="IPR015890">
    <property type="entry name" value="Chorismate_C"/>
</dbReference>
<dbReference type="PANTHER" id="PTHR42839:SF2">
    <property type="entry name" value="ISOCHORISMATE SYNTHASE ENTC"/>
    <property type="match status" value="1"/>
</dbReference>
<evidence type="ECO:0000313" key="8">
    <source>
        <dbReference type="Proteomes" id="UP000199515"/>
    </source>
</evidence>
<dbReference type="SUPFAM" id="SSF56322">
    <property type="entry name" value="ADC synthase"/>
    <property type="match status" value="1"/>
</dbReference>
<evidence type="ECO:0000259" key="6">
    <source>
        <dbReference type="Pfam" id="PF00425"/>
    </source>
</evidence>
<evidence type="ECO:0000256" key="3">
    <source>
        <dbReference type="ARBA" id="ARBA00012824"/>
    </source>
</evidence>
<dbReference type="PANTHER" id="PTHR42839">
    <property type="entry name" value="ISOCHORISMATE SYNTHASE ENTC"/>
    <property type="match status" value="1"/>
</dbReference>
<evidence type="ECO:0000256" key="1">
    <source>
        <dbReference type="ARBA" id="ARBA00000799"/>
    </source>
</evidence>
<dbReference type="EMBL" id="FNON01000002">
    <property type="protein sequence ID" value="SDX00813.1"/>
    <property type="molecule type" value="Genomic_DNA"/>
</dbReference>
<dbReference type="EC" id="5.4.4.2" evidence="3"/>
<dbReference type="Proteomes" id="UP000199515">
    <property type="component" value="Unassembled WGS sequence"/>
</dbReference>
<sequence length="403" mass="42768">MSHRQHFAAIAPQACDAEGVTTRIAPASPAGLAAQYERGDFFFATARRVLLAQGAVESVTSTDPEILADTVTGALASGAAPLAVGVLPFDTSPGTVTPGHLVLPRAVLHAGQGDRSLPREVLPRPVSVTAVPSPERHMAAVRDAVDALRARGMRKVVLARALDLDFDEPIRPERIVRNLASDNPRHYTYAAALPSTRTLVGATPELLLSREGSHVVSHPHAGSMPRFADPVADKASGDALLASKKDQIEHAAAAEAVVERLRPFCRKLTVPDGPELVSTPTIWHLRTTITGELIDFDITALHLAAALHPTPAICGTPTDAARALVTELEPYDRAYYAGAVGWVDADGDGEWAVAIRCAEVAESSMRLYAGGGIVEASDPRLELDETTTKFQTLLRAMGLPDLI</sequence>
<keyword evidence="8" id="KW-1185">Reference proteome</keyword>
<reference evidence="7 8" key="1">
    <citation type="submission" date="2016-10" db="EMBL/GenBank/DDBJ databases">
        <authorList>
            <person name="de Groot N.N."/>
        </authorList>
    </citation>
    <scope>NUCLEOTIDE SEQUENCE [LARGE SCALE GENOMIC DNA]</scope>
    <source>
        <strain evidence="7 8">CPCC 202699</strain>
    </source>
</reference>
<dbReference type="InterPro" id="IPR004561">
    <property type="entry name" value="IsoChor_synthase"/>
</dbReference>
<evidence type="ECO:0000256" key="2">
    <source>
        <dbReference type="ARBA" id="ARBA00005297"/>
    </source>
</evidence>
<evidence type="ECO:0000256" key="4">
    <source>
        <dbReference type="ARBA" id="ARBA00023235"/>
    </source>
</evidence>